<comment type="caution">
    <text evidence="1">The sequence shown here is derived from an EMBL/GenBank/DDBJ whole genome shotgun (WGS) entry which is preliminary data.</text>
</comment>
<keyword evidence="2" id="KW-1185">Reference proteome</keyword>
<sequence length="131" mass="14423">MYNSVNIDGNMSSFATRGFLGSLITNTAPAMASEFPEHEYGDSDGLRGTWCAGWIVSTSSPRVLWELETYFVETFYLGVFEVAEQEYCDGNPPRGISRATKYGYGVLLKIILGDAVDTVCSGHQCLHGMQF</sequence>
<reference evidence="1 2" key="1">
    <citation type="journal article" date="2017" name="Curr. Biol.">
        <title>The Evolution of Venom by Co-option of Single-Copy Genes.</title>
        <authorList>
            <person name="Martinson E.O."/>
            <person name="Mrinalini"/>
            <person name="Kelkar Y.D."/>
            <person name="Chang C.H."/>
            <person name="Werren J.H."/>
        </authorList>
    </citation>
    <scope>NUCLEOTIDE SEQUENCE [LARGE SCALE GENOMIC DNA]</scope>
    <source>
        <strain evidence="1 2">Alberta</strain>
        <tissue evidence="1">Whole body</tissue>
    </source>
</reference>
<accession>A0A232EHE1</accession>
<name>A0A232EHE1_9HYME</name>
<evidence type="ECO:0000313" key="2">
    <source>
        <dbReference type="Proteomes" id="UP000215335"/>
    </source>
</evidence>
<protein>
    <submittedName>
        <fullName evidence="1">Uncharacterized protein</fullName>
    </submittedName>
</protein>
<gene>
    <name evidence="1" type="ORF">TSAR_014781</name>
</gene>
<organism evidence="1 2">
    <name type="scientific">Trichomalopsis sarcophagae</name>
    <dbReference type="NCBI Taxonomy" id="543379"/>
    <lineage>
        <taxon>Eukaryota</taxon>
        <taxon>Metazoa</taxon>
        <taxon>Ecdysozoa</taxon>
        <taxon>Arthropoda</taxon>
        <taxon>Hexapoda</taxon>
        <taxon>Insecta</taxon>
        <taxon>Pterygota</taxon>
        <taxon>Neoptera</taxon>
        <taxon>Endopterygota</taxon>
        <taxon>Hymenoptera</taxon>
        <taxon>Apocrita</taxon>
        <taxon>Proctotrupomorpha</taxon>
        <taxon>Chalcidoidea</taxon>
        <taxon>Pteromalidae</taxon>
        <taxon>Pteromalinae</taxon>
        <taxon>Trichomalopsis</taxon>
    </lineage>
</organism>
<dbReference type="Proteomes" id="UP000215335">
    <property type="component" value="Unassembled WGS sequence"/>
</dbReference>
<dbReference type="AlphaFoldDB" id="A0A232EHE1"/>
<dbReference type="EMBL" id="NNAY01004533">
    <property type="protein sequence ID" value="OXU17753.1"/>
    <property type="molecule type" value="Genomic_DNA"/>
</dbReference>
<evidence type="ECO:0000313" key="1">
    <source>
        <dbReference type="EMBL" id="OXU17753.1"/>
    </source>
</evidence>
<proteinExistence type="predicted"/>